<dbReference type="AlphaFoldDB" id="A0A5C5VGJ4"/>
<feature type="domain" description="Thioredoxin" evidence="3">
    <location>
        <begin position="22"/>
        <end position="174"/>
    </location>
</feature>
<dbReference type="OrthoDB" id="9788721at2"/>
<dbReference type="PROSITE" id="PS00018">
    <property type="entry name" value="EF_HAND_1"/>
    <property type="match status" value="1"/>
</dbReference>
<dbReference type="Pfam" id="PF00578">
    <property type="entry name" value="AhpC-TSA"/>
    <property type="match status" value="1"/>
</dbReference>
<evidence type="ECO:0000313" key="5">
    <source>
        <dbReference type="Proteomes" id="UP000316714"/>
    </source>
</evidence>
<gene>
    <name evidence="4" type="ORF">KOR34_17700</name>
</gene>
<reference evidence="4 5" key="1">
    <citation type="submission" date="2019-02" db="EMBL/GenBank/DDBJ databases">
        <title>Deep-cultivation of Planctomycetes and their phenomic and genomic characterization uncovers novel biology.</title>
        <authorList>
            <person name="Wiegand S."/>
            <person name="Jogler M."/>
            <person name="Boedeker C."/>
            <person name="Pinto D."/>
            <person name="Vollmers J."/>
            <person name="Rivas-Marin E."/>
            <person name="Kohn T."/>
            <person name="Peeters S.H."/>
            <person name="Heuer A."/>
            <person name="Rast P."/>
            <person name="Oberbeckmann S."/>
            <person name="Bunk B."/>
            <person name="Jeske O."/>
            <person name="Meyerdierks A."/>
            <person name="Storesund J.E."/>
            <person name="Kallscheuer N."/>
            <person name="Luecker S."/>
            <person name="Lage O.M."/>
            <person name="Pohl T."/>
            <person name="Merkel B.J."/>
            <person name="Hornburger P."/>
            <person name="Mueller R.-W."/>
            <person name="Bruemmer F."/>
            <person name="Labrenz M."/>
            <person name="Spormann A.M."/>
            <person name="Op Den Camp H."/>
            <person name="Overmann J."/>
            <person name="Amann R."/>
            <person name="Jetten M.S.M."/>
            <person name="Mascher T."/>
            <person name="Medema M.H."/>
            <person name="Devos D.P."/>
            <person name="Kaster A.-K."/>
            <person name="Ovreas L."/>
            <person name="Rohde M."/>
            <person name="Galperin M.Y."/>
            <person name="Jogler C."/>
        </authorList>
    </citation>
    <scope>NUCLEOTIDE SEQUENCE [LARGE SCALE GENOMIC DNA]</scope>
    <source>
        <strain evidence="4 5">KOR34</strain>
    </source>
</reference>
<dbReference type="RefSeq" id="WP_146564055.1">
    <property type="nucleotide sequence ID" value="NZ_SIHJ01000001.1"/>
</dbReference>
<comment type="caution">
    <text evidence="4">The sequence shown here is derived from an EMBL/GenBank/DDBJ whole genome shotgun (WGS) entry which is preliminary data.</text>
</comment>
<keyword evidence="2" id="KW-0732">Signal</keyword>
<dbReference type="InterPro" id="IPR014784">
    <property type="entry name" value="Cu2_ascorb_mOase-like_C"/>
</dbReference>
<dbReference type="PANTHER" id="PTHR43640:SF1">
    <property type="entry name" value="THIOREDOXIN-DEPENDENT PEROXIREDOXIN"/>
    <property type="match status" value="1"/>
</dbReference>
<sequence precursor="true">MLRSVVRRSLLLTCVAALAAPPAHAVPTPDFRLPDHLGKEHALSDHAASELVVVAFLGTECPLAKLYAPRLQRLADEFGPRGVAFLAVDSNSQDSLAEIASFVRRHGVEYPVLKDQANRAADLLGATRTPEVFVLDRSRAVRYQGRVDDQYVVGVKRDEPTREDLREALEELLAGQPVSRPQTKALGCLIGRTREVNEDSPITYSKHIAPIFQQRCVECHREGEIGPFPLLTHEQAAGWGEMITEVVREQRMPPWHANPEHGSFANDRSLPEDEKRLIYQWVENGCPEGDPAELPAPPKYTEGWPTDREPDVVFAMADEPFVVPADGGPSGVPYQYFKVPSGFEQDRWIDAAVVQPGNRQVVHHIIVYAEPPGGDRRRDWIFLTAYVPGLRHEPMPAGAAKQVPAGSDFVFEMHYTPVGSEQTDTSRLGLLFAEPKAINQEVVTTEIGNTGFKIPPHDPNHVVTASSQPLAKPATLLSLSPHMHLRGKAFRYELATPGGEREVLLDVPAYDFNWQTRYVLSEPRELPAGSVIHCRAAFDNSDGNLANPDPTKTVRWGDQSWDEMMLGYFDVLLPRDDARPAGAKPVRTGLDVVGIFDAADADHNGGLTREEAEGRDLLAKHFASIDASGDQQLQLGEILVALRAMMNR</sequence>
<feature type="signal peptide" evidence="2">
    <location>
        <begin position="1"/>
        <end position="25"/>
    </location>
</feature>
<dbReference type="Proteomes" id="UP000316714">
    <property type="component" value="Unassembled WGS sequence"/>
</dbReference>
<protein>
    <submittedName>
        <fullName evidence="4">Thiol-disulfide oxidoreductase</fullName>
    </submittedName>
</protein>
<dbReference type="GO" id="GO:0005507">
    <property type="term" value="F:copper ion binding"/>
    <property type="evidence" value="ECO:0007669"/>
    <property type="project" value="InterPro"/>
</dbReference>
<accession>A0A5C5VGJ4</accession>
<dbReference type="CDD" id="cd02969">
    <property type="entry name" value="PRX_like1"/>
    <property type="match status" value="1"/>
</dbReference>
<dbReference type="SUPFAM" id="SSF49742">
    <property type="entry name" value="PHM/PNGase F"/>
    <property type="match status" value="2"/>
</dbReference>
<evidence type="ECO:0000256" key="2">
    <source>
        <dbReference type="SAM" id="SignalP"/>
    </source>
</evidence>
<dbReference type="InterPro" id="IPR047262">
    <property type="entry name" value="PRX-like1"/>
</dbReference>
<evidence type="ECO:0000313" key="4">
    <source>
        <dbReference type="EMBL" id="TWT36825.1"/>
    </source>
</evidence>
<dbReference type="InterPro" id="IPR000866">
    <property type="entry name" value="AhpC/TSA"/>
</dbReference>
<dbReference type="InterPro" id="IPR036249">
    <property type="entry name" value="Thioredoxin-like_sf"/>
</dbReference>
<keyword evidence="1" id="KW-1015">Disulfide bond</keyword>
<proteinExistence type="predicted"/>
<dbReference type="GO" id="GO:0016209">
    <property type="term" value="F:antioxidant activity"/>
    <property type="evidence" value="ECO:0007669"/>
    <property type="project" value="InterPro"/>
</dbReference>
<evidence type="ECO:0000259" key="3">
    <source>
        <dbReference type="PROSITE" id="PS51352"/>
    </source>
</evidence>
<dbReference type="EMBL" id="SIHJ01000001">
    <property type="protein sequence ID" value="TWT36825.1"/>
    <property type="molecule type" value="Genomic_DNA"/>
</dbReference>
<dbReference type="PROSITE" id="PS51352">
    <property type="entry name" value="THIOREDOXIN_2"/>
    <property type="match status" value="1"/>
</dbReference>
<dbReference type="InterPro" id="IPR013766">
    <property type="entry name" value="Thioredoxin_domain"/>
</dbReference>
<dbReference type="InterPro" id="IPR018247">
    <property type="entry name" value="EF_Hand_1_Ca_BS"/>
</dbReference>
<dbReference type="Gene3D" id="3.40.30.10">
    <property type="entry name" value="Glutaredoxin"/>
    <property type="match status" value="1"/>
</dbReference>
<evidence type="ECO:0000256" key="1">
    <source>
        <dbReference type="ARBA" id="ARBA00023157"/>
    </source>
</evidence>
<dbReference type="GO" id="GO:0016715">
    <property type="term" value="F:oxidoreductase activity, acting on paired donors, with incorporation or reduction of molecular oxygen, reduced ascorbate as one donor, and incorporation of one atom of oxygen"/>
    <property type="evidence" value="ECO:0007669"/>
    <property type="project" value="InterPro"/>
</dbReference>
<dbReference type="SUPFAM" id="SSF52833">
    <property type="entry name" value="Thioredoxin-like"/>
    <property type="match status" value="1"/>
</dbReference>
<feature type="chain" id="PRO_5023000947" evidence="2">
    <location>
        <begin position="26"/>
        <end position="648"/>
    </location>
</feature>
<name>A0A5C5VGJ4_9BACT</name>
<dbReference type="InterPro" id="IPR008977">
    <property type="entry name" value="PHM/PNGase_F_dom_sf"/>
</dbReference>
<dbReference type="Gene3D" id="2.60.120.310">
    <property type="entry name" value="Copper type II, ascorbate-dependent monooxygenase, N-terminal domain"/>
    <property type="match status" value="1"/>
</dbReference>
<dbReference type="Gene3D" id="2.60.120.230">
    <property type="match status" value="1"/>
</dbReference>
<keyword evidence="5" id="KW-1185">Reference proteome</keyword>
<organism evidence="4 5">
    <name type="scientific">Posidoniimonas corsicana</name>
    <dbReference type="NCBI Taxonomy" id="1938618"/>
    <lineage>
        <taxon>Bacteria</taxon>
        <taxon>Pseudomonadati</taxon>
        <taxon>Planctomycetota</taxon>
        <taxon>Planctomycetia</taxon>
        <taxon>Pirellulales</taxon>
        <taxon>Lacipirellulaceae</taxon>
        <taxon>Posidoniimonas</taxon>
    </lineage>
</organism>
<dbReference type="InterPro" id="IPR036939">
    <property type="entry name" value="Cu2_ascorb_mOase_N_sf"/>
</dbReference>
<dbReference type="PANTHER" id="PTHR43640">
    <property type="entry name" value="OS07G0260300 PROTEIN"/>
    <property type="match status" value="1"/>
</dbReference>